<accession>A0ACC2EE82</accession>
<proteinExistence type="predicted"/>
<reference evidence="2" key="1">
    <citation type="journal article" date="2024" name="Proc. Natl. Acad. Sci. U.S.A.">
        <title>Extraordinary preservation of gene collinearity over three hundred million years revealed in homosporous lycophytes.</title>
        <authorList>
            <person name="Li C."/>
            <person name="Wickell D."/>
            <person name="Kuo L.Y."/>
            <person name="Chen X."/>
            <person name="Nie B."/>
            <person name="Liao X."/>
            <person name="Peng D."/>
            <person name="Ji J."/>
            <person name="Jenkins J."/>
            <person name="Williams M."/>
            <person name="Shu S."/>
            <person name="Plott C."/>
            <person name="Barry K."/>
            <person name="Rajasekar S."/>
            <person name="Grimwood J."/>
            <person name="Han X."/>
            <person name="Sun S."/>
            <person name="Hou Z."/>
            <person name="He W."/>
            <person name="Dai G."/>
            <person name="Sun C."/>
            <person name="Schmutz J."/>
            <person name="Leebens-Mack J.H."/>
            <person name="Li F.W."/>
            <person name="Wang L."/>
        </authorList>
    </citation>
    <scope>NUCLEOTIDE SEQUENCE [LARGE SCALE GENOMIC DNA]</scope>
    <source>
        <strain evidence="2">cv. PW_Plant_1</strain>
    </source>
</reference>
<protein>
    <submittedName>
        <fullName evidence="1">Uncharacterized protein</fullName>
    </submittedName>
</protein>
<evidence type="ECO:0000313" key="2">
    <source>
        <dbReference type="Proteomes" id="UP001162992"/>
    </source>
</evidence>
<evidence type="ECO:0000313" key="1">
    <source>
        <dbReference type="EMBL" id="KAJ7564789.1"/>
    </source>
</evidence>
<dbReference type="EMBL" id="CM055093">
    <property type="protein sequence ID" value="KAJ7564789.1"/>
    <property type="molecule type" value="Genomic_DNA"/>
</dbReference>
<organism evidence="1 2">
    <name type="scientific">Diphasiastrum complanatum</name>
    <name type="common">Issler's clubmoss</name>
    <name type="synonym">Lycopodium complanatum</name>
    <dbReference type="NCBI Taxonomy" id="34168"/>
    <lineage>
        <taxon>Eukaryota</taxon>
        <taxon>Viridiplantae</taxon>
        <taxon>Streptophyta</taxon>
        <taxon>Embryophyta</taxon>
        <taxon>Tracheophyta</taxon>
        <taxon>Lycopodiopsida</taxon>
        <taxon>Lycopodiales</taxon>
        <taxon>Lycopodiaceae</taxon>
        <taxon>Lycopodioideae</taxon>
        <taxon>Diphasiastrum</taxon>
    </lineage>
</organism>
<comment type="caution">
    <text evidence="1">The sequence shown here is derived from an EMBL/GenBank/DDBJ whole genome shotgun (WGS) entry which is preliminary data.</text>
</comment>
<name>A0ACC2EE82_DIPCM</name>
<sequence>MEQIKATIPTHLRNRIVESKTEHVPSTCAHLVAHLASNPIFPQLLQQLTDPEVTCCSKDADAALRWKMDGNSAVRCKDFEKALSCYSKALQYLPLALERKGGEATAILFVNRAFSLHKLGMMEAAERDCARAIELHPLYSKAWYRRGHVRAELLDYKGAHSDMEKALAYESSASRKNEVKKELLLLKEKLNGTAKSEDPQVAKVSGSSDLDQENLPSTSSVDVYLTPDKGRGVLATKNFEPGNLILQEPAFTVVILKEHRKTHCHFCFRLLPADQIPCKGCTTPLYCSESCRDCAMSTTTTRRSAERTNEKSQSFLNPKGGKGVPAYTNMHGVLDSIDNMYGEHNHECGGASWPAVLPSEAVLAARMFVQSIWVTASSAVRASKTLCDELEKLCHHYEKLSPSDKLEVHVLAVVIAHCLQPRLYELKFDIPSLGSLSAKLVLLISQVRANAMAIVNLTSPEYNENVDLHEPSSEKSSEDHGAPISMTCSIEHVKVAQAIFLQGSLFNHSCIPNAHASFVSRHLYIHSTKPIIADSPVELCYGAEAGETGRLERQNWLKERYFFDCQCWACSEGNLADMYMSAYHCHDFGCDGVVPADNFISKMSPGIKEIGHGSLISKEILEDSARLDSEKVGSMDDTACCMNCGLVMDRKLYHTVLITSLNNLKRASVPFMKHSPEMFELEIALEMANAALKNLRSVLHRFNRLLAEAEDIVAQLFCAMRQPQNALQHCGNSIKILEKLYGEDHIVVANERMKLATIAFAADDLEQAQNNLEIVKHVYGTYYGPNFRTRFPFMVKVLTSCAS</sequence>
<gene>
    <name evidence="1" type="ORF">O6H91_02G033600</name>
</gene>
<dbReference type="Proteomes" id="UP001162992">
    <property type="component" value="Chromosome 2"/>
</dbReference>
<keyword evidence="2" id="KW-1185">Reference proteome</keyword>